<keyword evidence="3" id="KW-1185">Reference proteome</keyword>
<dbReference type="InterPro" id="IPR007359">
    <property type="entry name" value="SigmaE_reg_RseC_MucC"/>
</dbReference>
<feature type="transmembrane region" description="Helical" evidence="1">
    <location>
        <begin position="85"/>
        <end position="104"/>
    </location>
</feature>
<sequence>MTVADSASGNVSSGIVTRLEGDFAWVEVVNGGSCGSCKSQGGCGSGLLGSTASPRQYRLLNDVGARPGDTVTITMPDGGVIKAALLSYLLPLMLGIAGAAAGMRLGGADAYALIGLGLGLGIGLLVVRRASLRREPWPRISLQSQVIRLQPRLHEES</sequence>
<evidence type="ECO:0000313" key="2">
    <source>
        <dbReference type="EMBL" id="RLJ64973.1"/>
    </source>
</evidence>
<organism evidence="2 3">
    <name type="scientific">Sulfurisoma sediminicola</name>
    <dbReference type="NCBI Taxonomy" id="1381557"/>
    <lineage>
        <taxon>Bacteria</taxon>
        <taxon>Pseudomonadati</taxon>
        <taxon>Pseudomonadota</taxon>
        <taxon>Betaproteobacteria</taxon>
        <taxon>Nitrosomonadales</taxon>
        <taxon>Sterolibacteriaceae</taxon>
        <taxon>Sulfurisoma</taxon>
    </lineage>
</organism>
<dbReference type="EMBL" id="RCCI01000005">
    <property type="protein sequence ID" value="RLJ64973.1"/>
    <property type="molecule type" value="Genomic_DNA"/>
</dbReference>
<evidence type="ECO:0000256" key="1">
    <source>
        <dbReference type="SAM" id="Phobius"/>
    </source>
</evidence>
<dbReference type="PIRSF" id="PIRSF004923">
    <property type="entry name" value="RseC"/>
    <property type="match status" value="1"/>
</dbReference>
<proteinExistence type="predicted"/>
<dbReference type="AlphaFoldDB" id="A0A497XDD5"/>
<dbReference type="Proteomes" id="UP000268908">
    <property type="component" value="Unassembled WGS sequence"/>
</dbReference>
<accession>A0A497XDD5</accession>
<keyword evidence="1" id="KW-0472">Membrane</keyword>
<evidence type="ECO:0000313" key="3">
    <source>
        <dbReference type="Proteomes" id="UP000268908"/>
    </source>
</evidence>
<dbReference type="InterPro" id="IPR026268">
    <property type="entry name" value="RseC"/>
</dbReference>
<protein>
    <submittedName>
        <fullName evidence="2">RseC/MucC-like positive regulator of sigma(E)</fullName>
    </submittedName>
</protein>
<reference evidence="2 3" key="1">
    <citation type="submission" date="2018-10" db="EMBL/GenBank/DDBJ databases">
        <title>Genomic Encyclopedia of Type Strains, Phase IV (KMG-IV): sequencing the most valuable type-strain genomes for metagenomic binning, comparative biology and taxonomic classification.</title>
        <authorList>
            <person name="Goeker M."/>
        </authorList>
    </citation>
    <scope>NUCLEOTIDE SEQUENCE [LARGE SCALE GENOMIC DNA]</scope>
    <source>
        <strain evidence="2 3">DSM 26916</strain>
    </source>
</reference>
<dbReference type="RefSeq" id="WP_121241431.1">
    <property type="nucleotide sequence ID" value="NZ_BHVV01000006.1"/>
</dbReference>
<gene>
    <name evidence="2" type="ORF">DFR35_1625</name>
</gene>
<keyword evidence="1" id="KW-0812">Transmembrane</keyword>
<keyword evidence="1" id="KW-1133">Transmembrane helix</keyword>
<name>A0A497XDD5_9PROT</name>
<dbReference type="PANTHER" id="PTHR35867">
    <property type="entry name" value="PROTEIN RSEC"/>
    <property type="match status" value="1"/>
</dbReference>
<feature type="transmembrane region" description="Helical" evidence="1">
    <location>
        <begin position="110"/>
        <end position="127"/>
    </location>
</feature>
<dbReference type="PANTHER" id="PTHR35867:SF1">
    <property type="entry name" value="PROTEIN RSEC"/>
    <property type="match status" value="1"/>
</dbReference>
<dbReference type="Pfam" id="PF04246">
    <property type="entry name" value="RseC_MucC"/>
    <property type="match status" value="1"/>
</dbReference>
<comment type="caution">
    <text evidence="2">The sequence shown here is derived from an EMBL/GenBank/DDBJ whole genome shotgun (WGS) entry which is preliminary data.</text>
</comment>